<dbReference type="InParanoid" id="M4BZP3"/>
<protein>
    <submittedName>
        <fullName evidence="1">Uncharacterized protein</fullName>
    </submittedName>
</protein>
<dbReference type="VEuPathDB" id="FungiDB:HpaG812067"/>
<evidence type="ECO:0000313" key="2">
    <source>
        <dbReference type="Proteomes" id="UP000011713"/>
    </source>
</evidence>
<keyword evidence="2" id="KW-1185">Reference proteome</keyword>
<reference evidence="1" key="2">
    <citation type="submission" date="2015-06" db="UniProtKB">
        <authorList>
            <consortium name="EnsemblProtists"/>
        </authorList>
    </citation>
    <scope>IDENTIFICATION</scope>
    <source>
        <strain evidence="1">Emoy2</strain>
    </source>
</reference>
<evidence type="ECO:0000313" key="1">
    <source>
        <dbReference type="EnsemblProtists" id="HpaP812067"/>
    </source>
</evidence>
<dbReference type="Proteomes" id="UP000011713">
    <property type="component" value="Unassembled WGS sequence"/>
</dbReference>
<dbReference type="EMBL" id="JH598064">
    <property type="status" value="NOT_ANNOTATED_CDS"/>
    <property type="molecule type" value="Genomic_DNA"/>
</dbReference>
<dbReference type="AlphaFoldDB" id="M4BZP3"/>
<proteinExistence type="predicted"/>
<dbReference type="HOGENOM" id="CLU_2578959_0_0_1"/>
<sequence>MQQAEERATIFTAQGHLQQVEHHLQGEVELQRRQRDAMVTQGEAQDRELAHFRARLQAERAALAKEHEEQKRAVQEREQCL</sequence>
<dbReference type="EnsemblProtists" id="HpaT812067">
    <property type="protein sequence ID" value="HpaP812067"/>
    <property type="gene ID" value="HpaG812067"/>
</dbReference>
<organism evidence="1 2">
    <name type="scientific">Hyaloperonospora arabidopsidis (strain Emoy2)</name>
    <name type="common">Downy mildew agent</name>
    <name type="synonym">Peronospora arabidopsidis</name>
    <dbReference type="NCBI Taxonomy" id="559515"/>
    <lineage>
        <taxon>Eukaryota</taxon>
        <taxon>Sar</taxon>
        <taxon>Stramenopiles</taxon>
        <taxon>Oomycota</taxon>
        <taxon>Peronosporomycetes</taxon>
        <taxon>Peronosporales</taxon>
        <taxon>Peronosporaceae</taxon>
        <taxon>Hyaloperonospora</taxon>
    </lineage>
</organism>
<reference evidence="2" key="1">
    <citation type="journal article" date="2010" name="Science">
        <title>Signatures of adaptation to obligate biotrophy in the Hyaloperonospora arabidopsidis genome.</title>
        <authorList>
            <person name="Baxter L."/>
            <person name="Tripathy S."/>
            <person name="Ishaque N."/>
            <person name="Boot N."/>
            <person name="Cabral A."/>
            <person name="Kemen E."/>
            <person name="Thines M."/>
            <person name="Ah-Fong A."/>
            <person name="Anderson R."/>
            <person name="Badejoko W."/>
            <person name="Bittner-Eddy P."/>
            <person name="Boore J.L."/>
            <person name="Chibucos M.C."/>
            <person name="Coates M."/>
            <person name="Dehal P."/>
            <person name="Delehaunty K."/>
            <person name="Dong S."/>
            <person name="Downton P."/>
            <person name="Dumas B."/>
            <person name="Fabro G."/>
            <person name="Fronick C."/>
            <person name="Fuerstenberg S.I."/>
            <person name="Fulton L."/>
            <person name="Gaulin E."/>
            <person name="Govers F."/>
            <person name="Hughes L."/>
            <person name="Humphray S."/>
            <person name="Jiang R.H."/>
            <person name="Judelson H."/>
            <person name="Kamoun S."/>
            <person name="Kyung K."/>
            <person name="Meijer H."/>
            <person name="Minx P."/>
            <person name="Morris P."/>
            <person name="Nelson J."/>
            <person name="Phuntumart V."/>
            <person name="Qutob D."/>
            <person name="Rehmany A."/>
            <person name="Rougon-Cardoso A."/>
            <person name="Ryden P."/>
            <person name="Torto-Alalibo T."/>
            <person name="Studholme D."/>
            <person name="Wang Y."/>
            <person name="Win J."/>
            <person name="Wood J."/>
            <person name="Clifton S.W."/>
            <person name="Rogers J."/>
            <person name="Van den Ackerveken G."/>
            <person name="Jones J.D."/>
            <person name="McDowell J.M."/>
            <person name="Beynon J."/>
            <person name="Tyler B.M."/>
        </authorList>
    </citation>
    <scope>NUCLEOTIDE SEQUENCE [LARGE SCALE GENOMIC DNA]</scope>
    <source>
        <strain evidence="2">Emoy2</strain>
    </source>
</reference>
<accession>M4BZP3</accession>
<name>M4BZP3_HYAAE</name>